<dbReference type="InterPro" id="IPR023376">
    <property type="entry name" value="YqcC-like_dom"/>
</dbReference>
<sequence>MTDRIYAELADVLLGLESELRRMGLWREDQPHEDALASVTPFCADTLEFHEWLQFIFIERMKVIVEYRAPMPPMRSGIEPAAEMAYQGRLGQVAGLLASLRQVDEAINNARDALSGGQGFSQNY</sequence>
<dbReference type="Gene3D" id="1.20.1440.40">
    <property type="entry name" value="YqcC-like"/>
    <property type="match status" value="1"/>
</dbReference>
<gene>
    <name evidence="2" type="ordered locus">HCH_01911</name>
</gene>
<dbReference type="STRING" id="349521.HCH_01911"/>
<proteinExistence type="predicted"/>
<dbReference type="HOGENOM" id="CLU_130358_0_0_6"/>
<dbReference type="Proteomes" id="UP000000238">
    <property type="component" value="Chromosome"/>
</dbReference>
<dbReference type="EMBL" id="CP000155">
    <property type="protein sequence ID" value="ABC28746.1"/>
    <property type="molecule type" value="Genomic_DNA"/>
</dbReference>
<dbReference type="InterPro" id="IPR007384">
    <property type="entry name" value="UCP006257"/>
</dbReference>
<dbReference type="SUPFAM" id="SSF158452">
    <property type="entry name" value="YqcC-like"/>
    <property type="match status" value="1"/>
</dbReference>
<organism evidence="2 3">
    <name type="scientific">Hahella chejuensis (strain KCTC 2396)</name>
    <dbReference type="NCBI Taxonomy" id="349521"/>
    <lineage>
        <taxon>Bacteria</taxon>
        <taxon>Pseudomonadati</taxon>
        <taxon>Pseudomonadota</taxon>
        <taxon>Gammaproteobacteria</taxon>
        <taxon>Oceanospirillales</taxon>
        <taxon>Hahellaceae</taxon>
        <taxon>Hahella</taxon>
    </lineage>
</organism>
<protein>
    <submittedName>
        <fullName evidence="2">Uncharacterized protein conserved in bacteria</fullName>
    </submittedName>
</protein>
<accession>Q2SKS8</accession>
<name>Q2SKS8_HAHCH</name>
<keyword evidence="3" id="KW-1185">Reference proteome</keyword>
<evidence type="ECO:0000313" key="2">
    <source>
        <dbReference type="EMBL" id="ABC28746.1"/>
    </source>
</evidence>
<dbReference type="KEGG" id="hch:HCH_01911"/>
<dbReference type="OrthoDB" id="8794567at2"/>
<evidence type="ECO:0000259" key="1">
    <source>
        <dbReference type="Pfam" id="PF04287"/>
    </source>
</evidence>
<feature type="domain" description="YqcC-like" evidence="1">
    <location>
        <begin position="9"/>
        <end position="105"/>
    </location>
</feature>
<dbReference type="PANTHER" id="PTHR39586">
    <property type="entry name" value="CYTOPLASMIC PROTEIN-RELATED"/>
    <property type="match status" value="1"/>
</dbReference>
<dbReference type="InterPro" id="IPR036814">
    <property type="entry name" value="YqcC-like_sf"/>
</dbReference>
<dbReference type="PIRSF" id="PIRSF006257">
    <property type="entry name" value="UCP006257"/>
    <property type="match status" value="1"/>
</dbReference>
<dbReference type="AlphaFoldDB" id="Q2SKS8"/>
<dbReference type="GO" id="GO:0044010">
    <property type="term" value="P:single-species biofilm formation"/>
    <property type="evidence" value="ECO:0007669"/>
    <property type="project" value="TreeGrafter"/>
</dbReference>
<dbReference type="RefSeq" id="WP_011395817.1">
    <property type="nucleotide sequence ID" value="NC_007645.1"/>
</dbReference>
<dbReference type="PANTHER" id="PTHR39586:SF1">
    <property type="entry name" value="CYTOPLASMIC PROTEIN"/>
    <property type="match status" value="1"/>
</dbReference>
<dbReference type="Pfam" id="PF04287">
    <property type="entry name" value="DUF446"/>
    <property type="match status" value="1"/>
</dbReference>
<dbReference type="eggNOG" id="COG3098">
    <property type="taxonomic scope" value="Bacteria"/>
</dbReference>
<reference evidence="2 3" key="1">
    <citation type="journal article" date="2005" name="Nucleic Acids Res.">
        <title>Genomic blueprint of Hahella chejuensis, a marine microbe producing an algicidal agent.</title>
        <authorList>
            <person name="Jeong H."/>
            <person name="Yim J.H."/>
            <person name="Lee C."/>
            <person name="Choi S.-H."/>
            <person name="Park Y.K."/>
            <person name="Yoon S.H."/>
            <person name="Hur C.-G."/>
            <person name="Kang H.-Y."/>
            <person name="Kim D."/>
            <person name="Lee H.H."/>
            <person name="Park K.H."/>
            <person name="Park S.-H."/>
            <person name="Park H.-S."/>
            <person name="Lee H.K."/>
            <person name="Oh T.K."/>
            <person name="Kim J.F."/>
        </authorList>
    </citation>
    <scope>NUCLEOTIDE SEQUENCE [LARGE SCALE GENOMIC DNA]</scope>
    <source>
        <strain evidence="2 3">KCTC 2396</strain>
    </source>
</reference>
<evidence type="ECO:0000313" key="3">
    <source>
        <dbReference type="Proteomes" id="UP000000238"/>
    </source>
</evidence>